<protein>
    <submittedName>
        <fullName evidence="2">Uncharacterized protein</fullName>
    </submittedName>
</protein>
<comment type="caution">
    <text evidence="2">The sequence shown here is derived from an EMBL/GenBank/DDBJ whole genome shotgun (WGS) entry which is preliminary data.</text>
</comment>
<keyword evidence="1" id="KW-0472">Membrane</keyword>
<organism evidence="2 3">
    <name type="scientific">Pseudokineococcus basanitobsidens</name>
    <dbReference type="NCBI Taxonomy" id="1926649"/>
    <lineage>
        <taxon>Bacteria</taxon>
        <taxon>Bacillati</taxon>
        <taxon>Actinomycetota</taxon>
        <taxon>Actinomycetes</taxon>
        <taxon>Kineosporiales</taxon>
        <taxon>Kineosporiaceae</taxon>
        <taxon>Pseudokineococcus</taxon>
    </lineage>
</organism>
<sequence>MSSTGSRTTEDRRTSTGAWLGRGALGGLVGGAVFLAVNSAFVTTQGMPWPAPFRTIATLVQGPPPTEASVPLGVVLHVVISIAFGVVLALAARPVRRRPALVALGGLVAGLVIYLVDFQVLSRSVDHLSAFLAVTNQPLEVAAHLVFGAVAALFLLER</sequence>
<accession>A0ABU8RHE7</accession>
<reference evidence="2 3" key="1">
    <citation type="journal article" date="2017" name="Int. J. Syst. Evol. Microbiol.">
        <title>Pseudokineococcus basanitobsidens sp. nov., isolated from volcanic rock.</title>
        <authorList>
            <person name="Lee D.W."/>
            <person name="Park M.Y."/>
            <person name="Kim J.J."/>
            <person name="Kim B.S."/>
        </authorList>
    </citation>
    <scope>NUCLEOTIDE SEQUENCE [LARGE SCALE GENOMIC DNA]</scope>
    <source>
        <strain evidence="2 3">DSM 103726</strain>
    </source>
</reference>
<feature type="transmembrane region" description="Helical" evidence="1">
    <location>
        <begin position="70"/>
        <end position="92"/>
    </location>
</feature>
<dbReference type="Proteomes" id="UP001387100">
    <property type="component" value="Unassembled WGS sequence"/>
</dbReference>
<name>A0ABU8RHE7_9ACTN</name>
<evidence type="ECO:0000313" key="3">
    <source>
        <dbReference type="Proteomes" id="UP001387100"/>
    </source>
</evidence>
<dbReference type="RefSeq" id="WP_339573827.1">
    <property type="nucleotide sequence ID" value="NZ_JBBIAA010000002.1"/>
</dbReference>
<feature type="transmembrane region" description="Helical" evidence="1">
    <location>
        <begin position="99"/>
        <end position="121"/>
    </location>
</feature>
<feature type="transmembrane region" description="Helical" evidence="1">
    <location>
        <begin position="141"/>
        <end position="156"/>
    </location>
</feature>
<keyword evidence="3" id="KW-1185">Reference proteome</keyword>
<proteinExistence type="predicted"/>
<evidence type="ECO:0000256" key="1">
    <source>
        <dbReference type="SAM" id="Phobius"/>
    </source>
</evidence>
<feature type="transmembrane region" description="Helical" evidence="1">
    <location>
        <begin position="20"/>
        <end position="42"/>
    </location>
</feature>
<keyword evidence="1" id="KW-1133">Transmembrane helix</keyword>
<dbReference type="EMBL" id="JBBIAA010000002">
    <property type="protein sequence ID" value="MEJ5944448.1"/>
    <property type="molecule type" value="Genomic_DNA"/>
</dbReference>
<gene>
    <name evidence="2" type="ORF">WDZ17_03970</name>
</gene>
<keyword evidence="1" id="KW-0812">Transmembrane</keyword>
<evidence type="ECO:0000313" key="2">
    <source>
        <dbReference type="EMBL" id="MEJ5944448.1"/>
    </source>
</evidence>